<proteinExistence type="predicted"/>
<reference evidence="4 5" key="1">
    <citation type="journal article" date="2021" name="Int. J. Syst. Evol. Microbiol.">
        <title>Salipiger mangrovisoli sp. nov., isolated from mangrove soil and the proposal for the reclassification of Paraphaeobacter pallidus as Salipiger pallidus comb. nov.</title>
        <authorList>
            <person name="Du J."/>
            <person name="Liu Y."/>
            <person name="Pei T."/>
            <person name="Deng M.R."/>
            <person name="Zhu H."/>
        </authorList>
    </citation>
    <scope>NUCLEOTIDE SEQUENCE [LARGE SCALE GENOMIC DNA]</scope>
    <source>
        <strain evidence="4 5">6D45A</strain>
    </source>
</reference>
<feature type="transmembrane region" description="Helical" evidence="2">
    <location>
        <begin position="112"/>
        <end position="131"/>
    </location>
</feature>
<feature type="transmembrane region" description="Helical" evidence="2">
    <location>
        <begin position="53"/>
        <end position="72"/>
    </location>
</feature>
<comment type="caution">
    <text evidence="4">The sequence shown here is derived from an EMBL/GenBank/DDBJ whole genome shotgun (WGS) entry which is preliminary data.</text>
</comment>
<feature type="transmembrane region" description="Helical" evidence="2">
    <location>
        <begin position="84"/>
        <end position="106"/>
    </location>
</feature>
<feature type="transmembrane region" description="Helical" evidence="2">
    <location>
        <begin position="140"/>
        <end position="158"/>
    </location>
</feature>
<dbReference type="Pfam" id="PF00892">
    <property type="entry name" value="EamA"/>
    <property type="match status" value="2"/>
</dbReference>
<organism evidence="4 5">
    <name type="scientific">Salipiger mangrovisoli</name>
    <dbReference type="NCBI Taxonomy" id="2865933"/>
    <lineage>
        <taxon>Bacteria</taxon>
        <taxon>Pseudomonadati</taxon>
        <taxon>Pseudomonadota</taxon>
        <taxon>Alphaproteobacteria</taxon>
        <taxon>Rhodobacterales</taxon>
        <taxon>Roseobacteraceae</taxon>
        <taxon>Salipiger</taxon>
    </lineage>
</organism>
<feature type="compositionally biased region" description="Low complexity" evidence="1">
    <location>
        <begin position="315"/>
        <end position="329"/>
    </location>
</feature>
<feature type="domain" description="EamA" evidence="3">
    <location>
        <begin position="165"/>
        <end position="294"/>
    </location>
</feature>
<feature type="transmembrane region" description="Helical" evidence="2">
    <location>
        <begin position="21"/>
        <end position="41"/>
    </location>
</feature>
<dbReference type="EMBL" id="JADFFK010000013">
    <property type="protein sequence ID" value="MBE9638718.1"/>
    <property type="molecule type" value="Genomic_DNA"/>
</dbReference>
<dbReference type="PANTHER" id="PTHR22911">
    <property type="entry name" value="ACYL-MALONYL CONDENSING ENZYME-RELATED"/>
    <property type="match status" value="1"/>
</dbReference>
<dbReference type="InterPro" id="IPR000620">
    <property type="entry name" value="EamA_dom"/>
</dbReference>
<evidence type="ECO:0000313" key="5">
    <source>
        <dbReference type="Proteomes" id="UP000607796"/>
    </source>
</evidence>
<feature type="transmembrane region" description="Helical" evidence="2">
    <location>
        <begin position="164"/>
        <end position="181"/>
    </location>
</feature>
<dbReference type="InterPro" id="IPR037185">
    <property type="entry name" value="EmrE-like"/>
</dbReference>
<feature type="transmembrane region" description="Helical" evidence="2">
    <location>
        <begin position="282"/>
        <end position="300"/>
    </location>
</feature>
<sequence>MQKPDAPTTAPTAAPQADRPLLGALLMLGFCATAPLIDVGSKLATRSLPVAEITVARFVVQGVLMVALAMILRIRLRLTPRELVLTIARAALSLIATIGFVGAMVRMPIADALAIAQIEPFVLMFLGWALLGESVGPRRILASIVGFGGALLVVQPGLASHGVAAILPLITAFAFAGYMLVTRQLRSLAPVAQQATTAIAAVILGLPFLWILPDSLGGGAVWPHGAAWAYLGGMGVAATLSHIFLTYALRLAPSALIAPLGYVELASATLLGWLVFGDFPAPMVWAGIALIVGSGLYLIHREQLAHRRPKLPVTPAAATTPAATAPQAARPRKAG</sequence>
<keyword evidence="5" id="KW-1185">Reference proteome</keyword>
<dbReference type="Proteomes" id="UP000607796">
    <property type="component" value="Unassembled WGS sequence"/>
</dbReference>
<accession>A0ABR9X5I0</accession>
<dbReference type="PANTHER" id="PTHR22911:SF135">
    <property type="entry name" value="BLR4310 PROTEIN"/>
    <property type="match status" value="1"/>
</dbReference>
<protein>
    <submittedName>
        <fullName evidence="4">DMT family transporter</fullName>
    </submittedName>
</protein>
<feature type="transmembrane region" description="Helical" evidence="2">
    <location>
        <begin position="227"/>
        <end position="249"/>
    </location>
</feature>
<name>A0ABR9X5I0_9RHOB</name>
<evidence type="ECO:0000259" key="3">
    <source>
        <dbReference type="Pfam" id="PF00892"/>
    </source>
</evidence>
<dbReference type="SUPFAM" id="SSF103481">
    <property type="entry name" value="Multidrug resistance efflux transporter EmrE"/>
    <property type="match status" value="2"/>
</dbReference>
<evidence type="ECO:0000313" key="4">
    <source>
        <dbReference type="EMBL" id="MBE9638718.1"/>
    </source>
</evidence>
<keyword evidence="2" id="KW-0472">Membrane</keyword>
<keyword evidence="2" id="KW-0812">Transmembrane</keyword>
<feature type="transmembrane region" description="Helical" evidence="2">
    <location>
        <begin position="188"/>
        <end position="212"/>
    </location>
</feature>
<feature type="domain" description="EamA" evidence="3">
    <location>
        <begin position="22"/>
        <end position="154"/>
    </location>
</feature>
<feature type="region of interest" description="Disordered" evidence="1">
    <location>
        <begin position="315"/>
        <end position="335"/>
    </location>
</feature>
<feature type="transmembrane region" description="Helical" evidence="2">
    <location>
        <begin position="256"/>
        <end position="276"/>
    </location>
</feature>
<evidence type="ECO:0000256" key="2">
    <source>
        <dbReference type="SAM" id="Phobius"/>
    </source>
</evidence>
<keyword evidence="2" id="KW-1133">Transmembrane helix</keyword>
<gene>
    <name evidence="4" type="ORF">IQ782_17815</name>
</gene>
<evidence type="ECO:0000256" key="1">
    <source>
        <dbReference type="SAM" id="MobiDB-lite"/>
    </source>
</evidence>